<evidence type="ECO:0000259" key="7">
    <source>
        <dbReference type="PROSITE" id="PS50863"/>
    </source>
</evidence>
<comment type="subcellular location">
    <subcellularLocation>
        <location evidence="1">Nucleus</location>
    </subcellularLocation>
</comment>
<protein>
    <recommendedName>
        <fullName evidence="7">TF-B3 domain-containing protein</fullName>
    </recommendedName>
</protein>
<dbReference type="InterPro" id="IPR003340">
    <property type="entry name" value="B3_DNA-bd"/>
</dbReference>
<dbReference type="SMART" id="SM01019">
    <property type="entry name" value="B3"/>
    <property type="match status" value="1"/>
</dbReference>
<reference evidence="8 9" key="1">
    <citation type="submission" date="2024-01" db="EMBL/GenBank/DDBJ databases">
        <title>Genome assemblies of Stephania.</title>
        <authorList>
            <person name="Yang L."/>
        </authorList>
    </citation>
    <scope>NUCLEOTIDE SEQUENCE [LARGE SCALE GENOMIC DNA]</scope>
    <source>
        <strain evidence="8">QJT</strain>
        <tissue evidence="8">Leaf</tissue>
    </source>
</reference>
<dbReference type="Pfam" id="PF02362">
    <property type="entry name" value="B3"/>
    <property type="match status" value="1"/>
</dbReference>
<keyword evidence="4" id="KW-0804">Transcription</keyword>
<evidence type="ECO:0000256" key="2">
    <source>
        <dbReference type="ARBA" id="ARBA00023015"/>
    </source>
</evidence>
<gene>
    <name evidence="8" type="ORF">Sjap_008993</name>
</gene>
<proteinExistence type="predicted"/>
<organism evidence="8 9">
    <name type="scientific">Stephania japonica</name>
    <dbReference type="NCBI Taxonomy" id="461633"/>
    <lineage>
        <taxon>Eukaryota</taxon>
        <taxon>Viridiplantae</taxon>
        <taxon>Streptophyta</taxon>
        <taxon>Embryophyta</taxon>
        <taxon>Tracheophyta</taxon>
        <taxon>Spermatophyta</taxon>
        <taxon>Magnoliopsida</taxon>
        <taxon>Ranunculales</taxon>
        <taxon>Menispermaceae</taxon>
        <taxon>Menispermoideae</taxon>
        <taxon>Cissampelideae</taxon>
        <taxon>Stephania</taxon>
    </lineage>
</organism>
<evidence type="ECO:0000256" key="4">
    <source>
        <dbReference type="ARBA" id="ARBA00023163"/>
    </source>
</evidence>
<feature type="region of interest" description="Disordered" evidence="6">
    <location>
        <begin position="1"/>
        <end position="31"/>
    </location>
</feature>
<keyword evidence="3" id="KW-0238">DNA-binding</keyword>
<evidence type="ECO:0000256" key="5">
    <source>
        <dbReference type="ARBA" id="ARBA00023242"/>
    </source>
</evidence>
<dbReference type="Gene3D" id="2.40.330.10">
    <property type="entry name" value="DNA-binding pseudobarrel domain"/>
    <property type="match status" value="1"/>
</dbReference>
<dbReference type="PANTHER" id="PTHR31140">
    <property type="entry name" value="B3 DOMAIN-CONTAINING TRANSCRIPTION FACTOR ABI3"/>
    <property type="match status" value="1"/>
</dbReference>
<dbReference type="CDD" id="cd10017">
    <property type="entry name" value="B3_DNA"/>
    <property type="match status" value="1"/>
</dbReference>
<name>A0AAP0PCX0_9MAGN</name>
<evidence type="ECO:0000256" key="1">
    <source>
        <dbReference type="ARBA" id="ARBA00004123"/>
    </source>
</evidence>
<dbReference type="EMBL" id="JBBNAE010000003">
    <property type="protein sequence ID" value="KAK9138399.1"/>
    <property type="molecule type" value="Genomic_DNA"/>
</dbReference>
<dbReference type="GO" id="GO:0003677">
    <property type="term" value="F:DNA binding"/>
    <property type="evidence" value="ECO:0007669"/>
    <property type="project" value="UniProtKB-KW"/>
</dbReference>
<sequence>MHQVPRENEALTSSSSSSSSLVIPPPQTGQNTECRHRQFILQKTLFAKDIRTSKIVIPRKSAETYFQPLLTTRNKEKIYKQETLWFVDTYNKVWEMKLEYNKSTYCYALSCGWKAFVRCYNLEAGMVVKFYELKENVGVGPEQETHDKHYGIDFNAVPSKTIMLFGQECTYVYNNDTHVQDKIEDIPNNVLVDS</sequence>
<dbReference type="Proteomes" id="UP001417504">
    <property type="component" value="Unassembled WGS sequence"/>
</dbReference>
<dbReference type="GO" id="GO:0003700">
    <property type="term" value="F:DNA-binding transcription factor activity"/>
    <property type="evidence" value="ECO:0007669"/>
    <property type="project" value="InterPro"/>
</dbReference>
<dbReference type="InterPro" id="IPR015300">
    <property type="entry name" value="DNA-bd_pseudobarrel_sf"/>
</dbReference>
<keyword evidence="5" id="KW-0539">Nucleus</keyword>
<dbReference type="InterPro" id="IPR044800">
    <property type="entry name" value="LEC2-like"/>
</dbReference>
<keyword evidence="9" id="KW-1185">Reference proteome</keyword>
<evidence type="ECO:0000256" key="6">
    <source>
        <dbReference type="SAM" id="MobiDB-lite"/>
    </source>
</evidence>
<dbReference type="SUPFAM" id="SSF101936">
    <property type="entry name" value="DNA-binding pseudobarrel domain"/>
    <property type="match status" value="1"/>
</dbReference>
<dbReference type="AlphaFoldDB" id="A0AAP0PCX0"/>
<keyword evidence="2" id="KW-0805">Transcription regulation</keyword>
<evidence type="ECO:0000256" key="3">
    <source>
        <dbReference type="ARBA" id="ARBA00023125"/>
    </source>
</evidence>
<evidence type="ECO:0000313" key="9">
    <source>
        <dbReference type="Proteomes" id="UP001417504"/>
    </source>
</evidence>
<dbReference type="PANTHER" id="PTHR31140:SF139">
    <property type="entry name" value="B3 DOMAIN-CONTAINING PROTEIN OS02G0455900-RELATED"/>
    <property type="match status" value="1"/>
</dbReference>
<accession>A0AAP0PCX0</accession>
<comment type="caution">
    <text evidence="8">The sequence shown here is derived from an EMBL/GenBank/DDBJ whole genome shotgun (WGS) entry which is preliminary data.</text>
</comment>
<dbReference type="PROSITE" id="PS50863">
    <property type="entry name" value="B3"/>
    <property type="match status" value="1"/>
</dbReference>
<dbReference type="GO" id="GO:0005634">
    <property type="term" value="C:nucleus"/>
    <property type="evidence" value="ECO:0007669"/>
    <property type="project" value="UniProtKB-SubCell"/>
</dbReference>
<feature type="domain" description="TF-B3" evidence="7">
    <location>
        <begin position="40"/>
        <end position="143"/>
    </location>
</feature>
<evidence type="ECO:0000313" key="8">
    <source>
        <dbReference type="EMBL" id="KAK9138399.1"/>
    </source>
</evidence>